<evidence type="ECO:0000313" key="4">
    <source>
        <dbReference type="Proteomes" id="UP000054408"/>
    </source>
</evidence>
<dbReference type="InterPro" id="IPR036871">
    <property type="entry name" value="PX_dom_sf"/>
</dbReference>
<sequence length="465" mass="52490">MGHGFAADALFHARLPVPGPPPPRLANELYPTDDDKERMEAWNRELALSRDRDRVSLRRARRQQNYDTFVADGGMGAYRAAVAREERRRRRAAERERRRAAELEYEKSFERVRFRMAKRGGRRASYEVQSLGRVTSSPVDSFAGLMVTLDDVVRSDAGGVWYVLALSYGVAPAWTIHRTYEDFAALAETLRELYPQLEHVAFPPSYSYGESWDSVVAERKTGLLTFLVQTLALPKTPVLDSFLEFSFHVMDFVCLRYERLYNSVAKVRRKIVQVPVDEPAPGEPLYEEYEEIYEVDVEDLATLDDVAVHQANSSAVGSKPSRTAAVATNSVAVQTAAIQFDTIFNFHLEQMREQLADSLITLMDDTHIYTNNYVTQLRREIHHHRNQQRIHAARTPPAGPSDRQPHPQQAHAAHPHPPQTQPHEPHVPARGSSRHAVLSDQARHGARPGLAHGHGDGDGHGHIKT</sequence>
<feature type="compositionally biased region" description="Basic and acidic residues" evidence="1">
    <location>
        <begin position="453"/>
        <end position="465"/>
    </location>
</feature>
<dbReference type="RefSeq" id="XP_013760931.1">
    <property type="nucleotide sequence ID" value="XM_013905477.1"/>
</dbReference>
<dbReference type="Gene3D" id="3.30.1520.10">
    <property type="entry name" value="Phox-like domain"/>
    <property type="match status" value="1"/>
</dbReference>
<dbReference type="Pfam" id="PF00787">
    <property type="entry name" value="PX"/>
    <property type="match status" value="1"/>
</dbReference>
<protein>
    <recommendedName>
        <fullName evidence="2">PX domain-containing protein</fullName>
    </recommendedName>
</protein>
<dbReference type="CDD" id="cd06093">
    <property type="entry name" value="PX_domain"/>
    <property type="match status" value="1"/>
</dbReference>
<proteinExistence type="predicted"/>
<dbReference type="InterPro" id="IPR001683">
    <property type="entry name" value="PX_dom"/>
</dbReference>
<dbReference type="SUPFAM" id="SSF64268">
    <property type="entry name" value="PX domain"/>
    <property type="match status" value="1"/>
</dbReference>
<keyword evidence="4" id="KW-1185">Reference proteome</keyword>
<accession>A0A0L0DY03</accession>
<dbReference type="AlphaFoldDB" id="A0A0L0DY03"/>
<dbReference type="GO" id="GO:0035091">
    <property type="term" value="F:phosphatidylinositol binding"/>
    <property type="evidence" value="ECO:0007669"/>
    <property type="project" value="InterPro"/>
</dbReference>
<organism evidence="3 4">
    <name type="scientific">Thecamonas trahens ATCC 50062</name>
    <dbReference type="NCBI Taxonomy" id="461836"/>
    <lineage>
        <taxon>Eukaryota</taxon>
        <taxon>Apusozoa</taxon>
        <taxon>Apusomonadida</taxon>
        <taxon>Apusomonadidae</taxon>
        <taxon>Thecamonas</taxon>
    </lineage>
</organism>
<dbReference type="GeneID" id="25562070"/>
<evidence type="ECO:0000256" key="1">
    <source>
        <dbReference type="SAM" id="MobiDB-lite"/>
    </source>
</evidence>
<evidence type="ECO:0000259" key="2">
    <source>
        <dbReference type="PROSITE" id="PS50195"/>
    </source>
</evidence>
<feature type="domain" description="PX" evidence="2">
    <location>
        <begin position="140"/>
        <end position="260"/>
    </location>
</feature>
<feature type="region of interest" description="Disordered" evidence="1">
    <location>
        <begin position="383"/>
        <end position="465"/>
    </location>
</feature>
<dbReference type="Proteomes" id="UP000054408">
    <property type="component" value="Unassembled WGS sequence"/>
</dbReference>
<dbReference type="EMBL" id="GL349441">
    <property type="protein sequence ID" value="KNC56418.1"/>
    <property type="molecule type" value="Genomic_DNA"/>
</dbReference>
<name>A0A0L0DY03_THETB</name>
<dbReference type="PROSITE" id="PS50195">
    <property type="entry name" value="PX"/>
    <property type="match status" value="1"/>
</dbReference>
<reference evidence="3 4" key="1">
    <citation type="submission" date="2010-05" db="EMBL/GenBank/DDBJ databases">
        <title>The Genome Sequence of Thecamonas trahens ATCC 50062.</title>
        <authorList>
            <consortium name="The Broad Institute Genome Sequencing Platform"/>
            <person name="Russ C."/>
            <person name="Cuomo C."/>
            <person name="Shea T."/>
            <person name="Young S.K."/>
            <person name="Zeng Q."/>
            <person name="Koehrsen M."/>
            <person name="Haas B."/>
            <person name="Borodovsky M."/>
            <person name="Guigo R."/>
            <person name="Alvarado L."/>
            <person name="Berlin A."/>
            <person name="Bochicchio J."/>
            <person name="Borenstein D."/>
            <person name="Chapman S."/>
            <person name="Chen Z."/>
            <person name="Freedman E."/>
            <person name="Gellesch M."/>
            <person name="Goldberg J."/>
            <person name="Griggs A."/>
            <person name="Gujja S."/>
            <person name="Heilman E."/>
            <person name="Heiman D."/>
            <person name="Hepburn T."/>
            <person name="Howarth C."/>
            <person name="Jen D."/>
            <person name="Larson L."/>
            <person name="Mehta T."/>
            <person name="Park D."/>
            <person name="Pearson M."/>
            <person name="Roberts A."/>
            <person name="Saif S."/>
            <person name="Shenoy N."/>
            <person name="Sisk P."/>
            <person name="Stolte C."/>
            <person name="Sykes S."/>
            <person name="Thomson T."/>
            <person name="Walk T."/>
            <person name="White J."/>
            <person name="Yandava C."/>
            <person name="Burger G."/>
            <person name="Gray M.W."/>
            <person name="Holland P.W.H."/>
            <person name="King N."/>
            <person name="Lang F.B.F."/>
            <person name="Roger A.J."/>
            <person name="Ruiz-Trillo I."/>
            <person name="Lander E."/>
            <person name="Nusbaum C."/>
        </authorList>
    </citation>
    <scope>NUCLEOTIDE SEQUENCE [LARGE SCALE GENOMIC DNA]</scope>
    <source>
        <strain evidence="3 4">ATCC 50062</strain>
    </source>
</reference>
<evidence type="ECO:0000313" key="3">
    <source>
        <dbReference type="EMBL" id="KNC56418.1"/>
    </source>
</evidence>
<dbReference type="SMART" id="SM00312">
    <property type="entry name" value="PX"/>
    <property type="match status" value="1"/>
</dbReference>
<feature type="compositionally biased region" description="Basic residues" evidence="1">
    <location>
        <begin position="383"/>
        <end position="392"/>
    </location>
</feature>
<gene>
    <name evidence="3" type="ORF">AMSG_02389</name>
</gene>